<evidence type="ECO:0000256" key="3">
    <source>
        <dbReference type="ARBA" id="ARBA00022692"/>
    </source>
</evidence>
<evidence type="ECO:0000256" key="6">
    <source>
        <dbReference type="ARBA" id="ARBA00023136"/>
    </source>
</evidence>
<dbReference type="Proteomes" id="UP001501469">
    <property type="component" value="Unassembled WGS sequence"/>
</dbReference>
<accession>A0ABP7UQU3</accession>
<comment type="subcellular location">
    <subcellularLocation>
        <location evidence="2">Membrane</location>
        <topology evidence="2">Multi-pass membrane protein</topology>
    </subcellularLocation>
</comment>
<dbReference type="PANTHER" id="PTHR10696:SF53">
    <property type="entry name" value="TYROSINE ISONITRILE DESATURASE"/>
    <property type="match status" value="1"/>
</dbReference>
<dbReference type="InterPro" id="IPR000537">
    <property type="entry name" value="UbiA_prenyltransferase"/>
</dbReference>
<feature type="transmembrane region" description="Helical" evidence="7">
    <location>
        <begin position="485"/>
        <end position="506"/>
    </location>
</feature>
<evidence type="ECO:0000256" key="5">
    <source>
        <dbReference type="ARBA" id="ARBA00023002"/>
    </source>
</evidence>
<comment type="caution">
    <text evidence="9">The sequence shown here is derived from an EMBL/GenBank/DDBJ whole genome shotgun (WGS) entry which is preliminary data.</text>
</comment>
<dbReference type="EMBL" id="BAABDK010000030">
    <property type="protein sequence ID" value="GAA4048460.1"/>
    <property type="molecule type" value="Genomic_DNA"/>
</dbReference>
<keyword evidence="3 7" id="KW-0812">Transmembrane</keyword>
<keyword evidence="6 7" id="KW-0472">Membrane</keyword>
<keyword evidence="10" id="KW-1185">Reference proteome</keyword>
<evidence type="ECO:0000256" key="1">
    <source>
        <dbReference type="ARBA" id="ARBA00001954"/>
    </source>
</evidence>
<feature type="transmembrane region" description="Helical" evidence="7">
    <location>
        <begin position="408"/>
        <end position="427"/>
    </location>
</feature>
<evidence type="ECO:0000259" key="8">
    <source>
        <dbReference type="Pfam" id="PF02668"/>
    </source>
</evidence>
<feature type="transmembrane region" description="Helical" evidence="7">
    <location>
        <begin position="561"/>
        <end position="582"/>
    </location>
</feature>
<dbReference type="InterPro" id="IPR050411">
    <property type="entry name" value="AlphaKG_dependent_hydroxylases"/>
</dbReference>
<organism evidence="9 10">
    <name type="scientific">Hymenobacter glaciei</name>
    <dbReference type="NCBI Taxonomy" id="877209"/>
    <lineage>
        <taxon>Bacteria</taxon>
        <taxon>Pseudomonadati</taxon>
        <taxon>Bacteroidota</taxon>
        <taxon>Cytophagia</taxon>
        <taxon>Cytophagales</taxon>
        <taxon>Hymenobacteraceae</taxon>
        <taxon>Hymenobacter</taxon>
    </lineage>
</organism>
<dbReference type="PANTHER" id="PTHR10696">
    <property type="entry name" value="GAMMA-BUTYROBETAINE HYDROXYLASE-RELATED"/>
    <property type="match status" value="1"/>
</dbReference>
<dbReference type="InterPro" id="IPR026046">
    <property type="entry name" value="UBIAD1"/>
</dbReference>
<dbReference type="Gene3D" id="3.60.130.10">
    <property type="entry name" value="Clavaminate synthase-like"/>
    <property type="match status" value="1"/>
</dbReference>
<reference evidence="10" key="1">
    <citation type="journal article" date="2019" name="Int. J. Syst. Evol. Microbiol.">
        <title>The Global Catalogue of Microorganisms (GCM) 10K type strain sequencing project: providing services to taxonomists for standard genome sequencing and annotation.</title>
        <authorList>
            <consortium name="The Broad Institute Genomics Platform"/>
            <consortium name="The Broad Institute Genome Sequencing Center for Infectious Disease"/>
            <person name="Wu L."/>
            <person name="Ma J."/>
        </authorList>
    </citation>
    <scope>NUCLEOTIDE SEQUENCE [LARGE SCALE GENOMIC DNA]</scope>
    <source>
        <strain evidence="10">JCM 17225</strain>
    </source>
</reference>
<feature type="domain" description="TauD/TfdA-like" evidence="8">
    <location>
        <begin position="30"/>
        <end position="258"/>
    </location>
</feature>
<keyword evidence="4 7" id="KW-1133">Transmembrane helix</keyword>
<dbReference type="RefSeq" id="WP_345057841.1">
    <property type="nucleotide sequence ID" value="NZ_BAABDK010000030.1"/>
</dbReference>
<gene>
    <name evidence="9" type="ORF">GCM10022409_38600</name>
</gene>
<dbReference type="Pfam" id="PF02668">
    <property type="entry name" value="TauD"/>
    <property type="match status" value="1"/>
</dbReference>
<evidence type="ECO:0000256" key="4">
    <source>
        <dbReference type="ARBA" id="ARBA00022989"/>
    </source>
</evidence>
<dbReference type="CDD" id="cd13962">
    <property type="entry name" value="PT_UbiA_UBIAD1"/>
    <property type="match status" value="1"/>
</dbReference>
<feature type="transmembrane region" description="Helical" evidence="7">
    <location>
        <begin position="312"/>
        <end position="332"/>
    </location>
</feature>
<sequence length="589" mass="65947">MPANYTLEPQTPFGLIVRAGKPGHTIAGFGREQIEDWVREHRILIFRGFDLFDKNAFALYAQQLGEPLQWPFGAINELKVKADAKNYLYTPSAVPLHWDGAFIGKIPYLIFFQCVQAPRAEDRGGTTFADTGRALARATPEQRARWQKTTLRYRTEKIVHYGGTLTQRLTQPHPVTGEATLRFAEPVHDLNPVSVEVLDATETEQADLIQELQTALYAPEVFYIHTWQDHDIVLADNHVLLHGRDAFLNPNERHIQRINLLARPAQPGLAQFLKNSKTLRRTEFLLAEIPIFAIPILLSAEDLRFLKTPELYVGLAGIYLLFNFGDMVNAYADRKVDAVYKSHLSNAIFELGDMGVRWQMRASVAGTVLISAWLQRRTGRWQFVPLTVIGWALGFQYSWGPIHFKSRGLWQLPALWAVLFFGPMAYTGSLVTHFPRRPVLTLAAAYGLLQMAVLLLNNAEDYTEDQAAGIRTMVVAMGLHRSMRVAQTMVAGAGLVTVGSFLYLYRSEKLPKAAYLGLLPLAAALVHVGRGYETINQKIADKDETAATAVLKENGMLVPKWLNATAYTSLVAAGVLFAVRALRARKQAR</sequence>
<evidence type="ECO:0000256" key="2">
    <source>
        <dbReference type="ARBA" id="ARBA00004141"/>
    </source>
</evidence>
<name>A0ABP7UQU3_9BACT</name>
<protein>
    <recommendedName>
        <fullName evidence="8">TauD/TfdA-like domain-containing protein</fullName>
    </recommendedName>
</protein>
<dbReference type="Pfam" id="PF01040">
    <property type="entry name" value="UbiA"/>
    <property type="match status" value="1"/>
</dbReference>
<dbReference type="InterPro" id="IPR042098">
    <property type="entry name" value="TauD-like_sf"/>
</dbReference>
<dbReference type="InterPro" id="IPR003819">
    <property type="entry name" value="TauD/TfdA-like"/>
</dbReference>
<feature type="transmembrane region" description="Helical" evidence="7">
    <location>
        <begin position="439"/>
        <end position="456"/>
    </location>
</feature>
<dbReference type="SUPFAM" id="SSF51197">
    <property type="entry name" value="Clavaminate synthase-like"/>
    <property type="match status" value="1"/>
</dbReference>
<evidence type="ECO:0000256" key="7">
    <source>
        <dbReference type="SAM" id="Phobius"/>
    </source>
</evidence>
<evidence type="ECO:0000313" key="10">
    <source>
        <dbReference type="Proteomes" id="UP001501469"/>
    </source>
</evidence>
<evidence type="ECO:0000313" key="9">
    <source>
        <dbReference type="EMBL" id="GAA4048460.1"/>
    </source>
</evidence>
<feature type="transmembrane region" description="Helical" evidence="7">
    <location>
        <begin position="383"/>
        <end position="402"/>
    </location>
</feature>
<feature type="transmembrane region" description="Helical" evidence="7">
    <location>
        <begin position="513"/>
        <end position="532"/>
    </location>
</feature>
<comment type="cofactor">
    <cofactor evidence="1">
        <name>Fe(2+)</name>
        <dbReference type="ChEBI" id="CHEBI:29033"/>
    </cofactor>
</comment>
<keyword evidence="5" id="KW-0560">Oxidoreductase</keyword>
<proteinExistence type="predicted"/>